<evidence type="ECO:0000256" key="3">
    <source>
        <dbReference type="ARBA" id="ARBA00022449"/>
    </source>
</evidence>
<proteinExistence type="inferred from homology"/>
<evidence type="ECO:0000256" key="7">
    <source>
        <dbReference type="ARBA" id="ARBA00023136"/>
    </source>
</evidence>
<feature type="transmembrane region" description="Helical" evidence="8">
    <location>
        <begin position="6"/>
        <end position="21"/>
    </location>
</feature>
<evidence type="ECO:0000256" key="2">
    <source>
        <dbReference type="ARBA" id="ARBA00006228"/>
    </source>
</evidence>
<protein>
    <submittedName>
        <fullName evidence="9">Na+/H+ antiporter subunit E</fullName>
    </submittedName>
</protein>
<dbReference type="NCBIfam" id="NF006517">
    <property type="entry name" value="PRK08965.1-1"/>
    <property type="match status" value="1"/>
</dbReference>
<dbReference type="PANTHER" id="PTHR34584">
    <property type="entry name" value="NA(+)/H(+) ANTIPORTER SUBUNIT E1"/>
    <property type="match status" value="1"/>
</dbReference>
<keyword evidence="4" id="KW-1003">Cell membrane</keyword>
<gene>
    <name evidence="9" type="ORF">NVS47_02240</name>
</gene>
<dbReference type="Pfam" id="PF01899">
    <property type="entry name" value="MNHE"/>
    <property type="match status" value="1"/>
</dbReference>
<evidence type="ECO:0000256" key="8">
    <source>
        <dbReference type="SAM" id="Phobius"/>
    </source>
</evidence>
<evidence type="ECO:0000256" key="5">
    <source>
        <dbReference type="ARBA" id="ARBA00022692"/>
    </source>
</evidence>
<dbReference type="PANTHER" id="PTHR34584:SF1">
    <property type="entry name" value="NA(+)_H(+) ANTIPORTER SUBUNIT E1"/>
    <property type="match status" value="1"/>
</dbReference>
<dbReference type="RefSeq" id="WP_242965406.1">
    <property type="nucleotide sequence ID" value="NZ_CP022121.1"/>
</dbReference>
<evidence type="ECO:0000256" key="6">
    <source>
        <dbReference type="ARBA" id="ARBA00022989"/>
    </source>
</evidence>
<keyword evidence="3" id="KW-0813">Transport</keyword>
<name>A0ABT1Y0F1_9FIRM</name>
<evidence type="ECO:0000256" key="1">
    <source>
        <dbReference type="ARBA" id="ARBA00004651"/>
    </source>
</evidence>
<comment type="similarity">
    <text evidence="2">Belongs to the CPA3 antiporters (TC 2.A.63) subunit E family.</text>
</comment>
<dbReference type="PIRSF" id="PIRSF019239">
    <property type="entry name" value="MrpE"/>
    <property type="match status" value="1"/>
</dbReference>
<evidence type="ECO:0000313" key="10">
    <source>
        <dbReference type="Proteomes" id="UP001524944"/>
    </source>
</evidence>
<feature type="transmembrane region" description="Helical" evidence="8">
    <location>
        <begin position="28"/>
        <end position="48"/>
    </location>
</feature>
<evidence type="ECO:0000313" key="9">
    <source>
        <dbReference type="EMBL" id="MCR6544342.1"/>
    </source>
</evidence>
<dbReference type="Proteomes" id="UP001524944">
    <property type="component" value="Unassembled WGS sequence"/>
</dbReference>
<feature type="transmembrane region" description="Helical" evidence="8">
    <location>
        <begin position="60"/>
        <end position="83"/>
    </location>
</feature>
<accession>A0ABT1Y0F1</accession>
<organism evidence="9 10">
    <name type="scientific">Dehalobacterium formicoaceticum</name>
    <dbReference type="NCBI Taxonomy" id="51515"/>
    <lineage>
        <taxon>Bacteria</taxon>
        <taxon>Bacillati</taxon>
        <taxon>Bacillota</taxon>
        <taxon>Clostridia</taxon>
        <taxon>Eubacteriales</taxon>
        <taxon>Peptococcaceae</taxon>
        <taxon>Dehalobacterium</taxon>
    </lineage>
</organism>
<dbReference type="EMBL" id="JANPWE010000001">
    <property type="protein sequence ID" value="MCR6544342.1"/>
    <property type="molecule type" value="Genomic_DNA"/>
</dbReference>
<dbReference type="InterPro" id="IPR002758">
    <property type="entry name" value="Cation_antiport_E"/>
</dbReference>
<keyword evidence="10" id="KW-1185">Reference proteome</keyword>
<comment type="caution">
    <text evidence="9">The sequence shown here is derived from an EMBL/GenBank/DDBJ whole genome shotgun (WGS) entry which is preliminary data.</text>
</comment>
<keyword evidence="7 8" id="KW-0472">Membrane</keyword>
<keyword evidence="3" id="KW-0050">Antiport</keyword>
<keyword evidence="6 8" id="KW-1133">Transmembrane helix</keyword>
<comment type="subcellular location">
    <subcellularLocation>
        <location evidence="1">Cell membrane</location>
        <topology evidence="1">Multi-pass membrane protein</topology>
    </subcellularLocation>
</comment>
<reference evidence="9 10" key="1">
    <citation type="submission" date="2022-08" db="EMBL/GenBank/DDBJ databases">
        <title>Proteogenomics of the novel Dehalobacterium formicoaceticum strain EZ94 highlights a key role of methyltransferases during anaerobic dichloromethane degradation.</title>
        <authorList>
            <person name="Wasmund K."/>
        </authorList>
    </citation>
    <scope>NUCLEOTIDE SEQUENCE [LARGE SCALE GENOMIC DNA]</scope>
    <source>
        <strain evidence="9 10">EZ94</strain>
    </source>
</reference>
<evidence type="ECO:0000256" key="4">
    <source>
        <dbReference type="ARBA" id="ARBA00022475"/>
    </source>
</evidence>
<sequence length="161" mass="18410">MIFLPIQLLLNIFIAVLWVLLQDSWTSLTFFVGYLVGLLLIFLMRRYFPTPFYLKKLCAMIHLLYVFIRELVSSAIFVLRIVLSPKININPGFFTLETQLRGSWELTTLSLLITLTPGSVVIGISPEEDHLFIHAVDIPDMRDAVIKAKDAFEHAIMGVTR</sequence>
<keyword evidence="5 8" id="KW-0812">Transmembrane</keyword>